<gene>
    <name evidence="14" type="ORF">EJD97_025774</name>
</gene>
<comment type="subcellular location">
    <subcellularLocation>
        <location evidence="2">Membrane</location>
        <topology evidence="2">Multi-pass membrane protein</topology>
    </subcellularLocation>
</comment>
<evidence type="ECO:0000256" key="2">
    <source>
        <dbReference type="ARBA" id="ARBA00004141"/>
    </source>
</evidence>
<evidence type="ECO:0000256" key="5">
    <source>
        <dbReference type="ARBA" id="ARBA00022692"/>
    </source>
</evidence>
<evidence type="ECO:0000256" key="10">
    <source>
        <dbReference type="ARBA" id="ARBA00023136"/>
    </source>
</evidence>
<dbReference type="Gene3D" id="1.20.120.1770">
    <property type="match status" value="1"/>
</dbReference>
<evidence type="ECO:0000256" key="9">
    <source>
        <dbReference type="ARBA" id="ARBA00023004"/>
    </source>
</evidence>
<evidence type="ECO:0000256" key="11">
    <source>
        <dbReference type="SAM" id="Phobius"/>
    </source>
</evidence>
<feature type="transmembrane region" description="Helical" evidence="11">
    <location>
        <begin position="126"/>
        <end position="144"/>
    </location>
</feature>
<dbReference type="GO" id="GO:0046872">
    <property type="term" value="F:metal ion binding"/>
    <property type="evidence" value="ECO:0007669"/>
    <property type="project" value="UniProtKB-KW"/>
</dbReference>
<evidence type="ECO:0000313" key="14">
    <source>
        <dbReference type="EMBL" id="TMW84115.1"/>
    </source>
</evidence>
<reference evidence="14" key="1">
    <citation type="submission" date="2019-05" db="EMBL/GenBank/DDBJ databases">
        <title>The de novo reference genome and transcriptome assemblies of the wild tomato species Solanum chilense.</title>
        <authorList>
            <person name="Stam R."/>
            <person name="Nosenko T."/>
            <person name="Hoerger A.C."/>
            <person name="Stephan W."/>
            <person name="Seidel M.A."/>
            <person name="Kuhn J.M.M."/>
            <person name="Haberer G."/>
            <person name="Tellier A."/>
        </authorList>
    </citation>
    <scope>NUCLEOTIDE SEQUENCE</scope>
    <source>
        <tissue evidence="14">Mature leaves</tissue>
    </source>
</reference>
<keyword evidence="3" id="KW-0813">Transport</keyword>
<keyword evidence="9" id="KW-0408">Iron</keyword>
<proteinExistence type="predicted"/>
<dbReference type="PROSITE" id="PS50939">
    <property type="entry name" value="CYTOCHROME_B561"/>
    <property type="match status" value="1"/>
</dbReference>
<dbReference type="InterPro" id="IPR045150">
    <property type="entry name" value="CYB561D1/2"/>
</dbReference>
<dbReference type="Pfam" id="PF03188">
    <property type="entry name" value="Cytochrom_B561"/>
    <property type="match status" value="1"/>
</dbReference>
<evidence type="ECO:0000256" key="1">
    <source>
        <dbReference type="ARBA" id="ARBA00001970"/>
    </source>
</evidence>
<feature type="transmembrane region" description="Helical" evidence="11">
    <location>
        <begin position="90"/>
        <end position="114"/>
    </location>
</feature>
<keyword evidence="5 11" id="KW-0812">Transmembrane</keyword>
<evidence type="ECO:0000256" key="12">
    <source>
        <dbReference type="SAM" id="SignalP"/>
    </source>
</evidence>
<name>A0A6N2AP98_SOLCI</name>
<feature type="transmembrane region" description="Helical" evidence="11">
    <location>
        <begin position="58"/>
        <end position="78"/>
    </location>
</feature>
<organism evidence="14">
    <name type="scientific">Solanum chilense</name>
    <name type="common">Tomato</name>
    <name type="synonym">Lycopersicon chilense</name>
    <dbReference type="NCBI Taxonomy" id="4083"/>
    <lineage>
        <taxon>Eukaryota</taxon>
        <taxon>Viridiplantae</taxon>
        <taxon>Streptophyta</taxon>
        <taxon>Embryophyta</taxon>
        <taxon>Tracheophyta</taxon>
        <taxon>Spermatophyta</taxon>
        <taxon>Magnoliopsida</taxon>
        <taxon>eudicotyledons</taxon>
        <taxon>Gunneridae</taxon>
        <taxon>Pentapetalae</taxon>
        <taxon>asterids</taxon>
        <taxon>lamiids</taxon>
        <taxon>Solanales</taxon>
        <taxon>Solanaceae</taxon>
        <taxon>Solanoideae</taxon>
        <taxon>Solaneae</taxon>
        <taxon>Solanum</taxon>
        <taxon>Solanum subgen. Lycopersicon</taxon>
    </lineage>
</organism>
<feature type="chain" id="PRO_5026796307" description="Cytochrome b561 domain-containing protein" evidence="12">
    <location>
        <begin position="24"/>
        <end position="277"/>
    </location>
</feature>
<dbReference type="GO" id="GO:0020037">
    <property type="term" value="F:heme binding"/>
    <property type="evidence" value="ECO:0007669"/>
    <property type="project" value="TreeGrafter"/>
</dbReference>
<dbReference type="AlphaFoldDB" id="A0A6N2AP98"/>
<keyword evidence="6" id="KW-0479">Metal-binding</keyword>
<keyword evidence="10 11" id="KW-0472">Membrane</keyword>
<dbReference type="PANTHER" id="PTHR15422:SF24">
    <property type="entry name" value="DOMON RELATED DOMAIN-CONTAINING PROTEIN"/>
    <property type="match status" value="1"/>
</dbReference>
<feature type="transmembrane region" description="Helical" evidence="11">
    <location>
        <begin position="156"/>
        <end position="179"/>
    </location>
</feature>
<dbReference type="PANTHER" id="PTHR15422">
    <property type="entry name" value="OS05G0565100 PROTEIN"/>
    <property type="match status" value="1"/>
</dbReference>
<evidence type="ECO:0000256" key="7">
    <source>
        <dbReference type="ARBA" id="ARBA00022982"/>
    </source>
</evidence>
<accession>A0A6N2AP98</accession>
<comment type="caution">
    <text evidence="14">The sequence shown here is derived from an EMBL/GenBank/DDBJ whole genome shotgun (WGS) entry which is preliminary data.</text>
</comment>
<keyword evidence="12" id="KW-0732">Signal</keyword>
<keyword evidence="8 11" id="KW-1133">Transmembrane helix</keyword>
<evidence type="ECO:0000256" key="4">
    <source>
        <dbReference type="ARBA" id="ARBA00022617"/>
    </source>
</evidence>
<keyword evidence="4" id="KW-0349">Heme</keyword>
<evidence type="ECO:0000256" key="8">
    <source>
        <dbReference type="ARBA" id="ARBA00022989"/>
    </source>
</evidence>
<feature type="transmembrane region" description="Helical" evidence="11">
    <location>
        <begin position="191"/>
        <end position="211"/>
    </location>
</feature>
<dbReference type="EMBL" id="RXGB01009885">
    <property type="protein sequence ID" value="TMW84115.1"/>
    <property type="molecule type" value="Genomic_DNA"/>
</dbReference>
<keyword evidence="7" id="KW-0249">Electron transport</keyword>
<dbReference type="GO" id="GO:0140575">
    <property type="term" value="F:transmembrane monodehydroascorbate reductase activity"/>
    <property type="evidence" value="ECO:0007669"/>
    <property type="project" value="InterPro"/>
</dbReference>
<dbReference type="GO" id="GO:0016020">
    <property type="term" value="C:membrane"/>
    <property type="evidence" value="ECO:0007669"/>
    <property type="project" value="UniProtKB-SubCell"/>
</dbReference>
<evidence type="ECO:0000259" key="13">
    <source>
        <dbReference type="PROSITE" id="PS50939"/>
    </source>
</evidence>
<comment type="cofactor">
    <cofactor evidence="1">
        <name>heme b</name>
        <dbReference type="ChEBI" id="CHEBI:60344"/>
    </cofactor>
</comment>
<feature type="signal peptide" evidence="12">
    <location>
        <begin position="1"/>
        <end position="23"/>
    </location>
</feature>
<dbReference type="CDD" id="cd08760">
    <property type="entry name" value="Cyt_b561_FRRS1_like"/>
    <property type="match status" value="1"/>
</dbReference>
<evidence type="ECO:0000256" key="3">
    <source>
        <dbReference type="ARBA" id="ARBA00022448"/>
    </source>
</evidence>
<sequence>MNKYWLQITSVLTSFVFPHFIVCLSNEDIQLNSQLISINQHVPKVNSHRIFDIEIHGILLWASMGFLMPAGILTIRLSNTEECSTTKLKILFYVHGTLQVLSVVLATAGAVLSIKSFENLFNNTHQRIGLALYIAVYVQFFMGFRRPMRGSKGRSVWYFFHWLLGTTICLAGIINTYTGLNAYNQRTSKPISLWTIIFTAQISFMGLFYLFQDKWEYIQKQGVILDNNETITPQVEIVVPQNDEQKMIMRTESGRKSNALGTFFSRHNVLNKLFQQN</sequence>
<feature type="domain" description="Cytochrome b561" evidence="13">
    <location>
        <begin position="20"/>
        <end position="219"/>
    </location>
</feature>
<dbReference type="SMART" id="SM00665">
    <property type="entry name" value="B561"/>
    <property type="match status" value="1"/>
</dbReference>
<dbReference type="InterPro" id="IPR006593">
    <property type="entry name" value="Cyt_b561/ferric_Rdtase_TM"/>
</dbReference>
<evidence type="ECO:0000256" key="6">
    <source>
        <dbReference type="ARBA" id="ARBA00022723"/>
    </source>
</evidence>
<protein>
    <recommendedName>
        <fullName evidence="13">Cytochrome b561 domain-containing protein</fullName>
    </recommendedName>
</protein>